<name>A0ABS2NP94_9FIRM</name>
<sequence length="55" mass="6657">MTNLLECYICNRKDDIGIIIKEQYICRECEKQITDALPGEEHYEEYKEKIKEILF</sequence>
<comment type="caution">
    <text evidence="1">The sequence shown here is derived from an EMBL/GenBank/DDBJ whole genome shotgun (WGS) entry which is preliminary data.</text>
</comment>
<dbReference type="Pfam" id="PF10764">
    <property type="entry name" value="Gin"/>
    <property type="match status" value="1"/>
</dbReference>
<protein>
    <recommendedName>
        <fullName evidence="3">Inhibitor of sigma-G Gin</fullName>
    </recommendedName>
</protein>
<dbReference type="EMBL" id="JAFBEE010000006">
    <property type="protein sequence ID" value="MBM7614734.1"/>
    <property type="molecule type" value="Genomic_DNA"/>
</dbReference>
<dbReference type="RefSeq" id="WP_204401228.1">
    <property type="nucleotide sequence ID" value="NZ_JAFBEE010000006.1"/>
</dbReference>
<reference evidence="1 2" key="1">
    <citation type="submission" date="2021-01" db="EMBL/GenBank/DDBJ databases">
        <title>Genomic Encyclopedia of Type Strains, Phase IV (KMG-IV): sequencing the most valuable type-strain genomes for metagenomic binning, comparative biology and taxonomic classification.</title>
        <authorList>
            <person name="Goeker M."/>
        </authorList>
    </citation>
    <scope>NUCLEOTIDE SEQUENCE [LARGE SCALE GENOMIC DNA]</scope>
    <source>
        <strain evidence="1 2">DSM 25890</strain>
    </source>
</reference>
<dbReference type="Proteomes" id="UP001314796">
    <property type="component" value="Unassembled WGS sequence"/>
</dbReference>
<organism evidence="1 2">
    <name type="scientific">Alkaliphilus hydrothermalis</name>
    <dbReference type="NCBI Taxonomy" id="1482730"/>
    <lineage>
        <taxon>Bacteria</taxon>
        <taxon>Bacillati</taxon>
        <taxon>Bacillota</taxon>
        <taxon>Clostridia</taxon>
        <taxon>Peptostreptococcales</taxon>
        <taxon>Natronincolaceae</taxon>
        <taxon>Alkaliphilus</taxon>
    </lineage>
</organism>
<evidence type="ECO:0000313" key="2">
    <source>
        <dbReference type="Proteomes" id="UP001314796"/>
    </source>
</evidence>
<keyword evidence="2" id="KW-1185">Reference proteome</keyword>
<accession>A0ABS2NP94</accession>
<evidence type="ECO:0008006" key="3">
    <source>
        <dbReference type="Google" id="ProtNLM"/>
    </source>
</evidence>
<evidence type="ECO:0000313" key="1">
    <source>
        <dbReference type="EMBL" id="MBM7614734.1"/>
    </source>
</evidence>
<dbReference type="InterPro" id="IPR019700">
    <property type="entry name" value="Sigma-G_inhibitor_Gin"/>
</dbReference>
<proteinExistence type="predicted"/>
<gene>
    <name evidence="1" type="ORF">JOC73_001248</name>
</gene>